<dbReference type="EMBL" id="CP027750">
    <property type="protein sequence ID" value="AZE30319.1"/>
    <property type="molecule type" value="Genomic_DNA"/>
</dbReference>
<organism evidence="1 2">
    <name type="scientific">Pseudomonas chlororaphis subsp. aureofaciens</name>
    <dbReference type="NCBI Taxonomy" id="587851"/>
    <lineage>
        <taxon>Bacteria</taxon>
        <taxon>Pseudomonadati</taxon>
        <taxon>Pseudomonadota</taxon>
        <taxon>Gammaproteobacteria</taxon>
        <taxon>Pseudomonadales</taxon>
        <taxon>Pseudomonadaceae</taxon>
        <taxon>Pseudomonas</taxon>
    </lineage>
</organism>
<gene>
    <name evidence="1" type="ORF">C4K07_3535</name>
</gene>
<sequence length="147" mass="16763">MSSTDFFKKPDQQIESARDNKIAAEHISKTNLDYLAEIILRIKPVAEGYASELKQREIMVDLKSSKHSITFSMKYKDGGHHSLTLGSSHSDNRIEITGNYTNDDGRPYSSTDGKSYDQTNWSDDIYKEKLEKCIEDFIFYASRHGGI</sequence>
<accession>A0AAD1E7V3</accession>
<name>A0AAD1E7V3_9PSED</name>
<dbReference type="AlphaFoldDB" id="A0AAD1E7V3"/>
<reference evidence="1 2" key="1">
    <citation type="submission" date="2018-03" db="EMBL/GenBank/DDBJ databases">
        <title>Diversity of phytobeneficial traits revealed by whole-genome analysis of worldwide-isolated phenazine-producing Pseudomonas spp.</title>
        <authorList>
            <person name="Biessy A."/>
            <person name="Novinscak A."/>
            <person name="Blom J."/>
            <person name="Leger G."/>
            <person name="Thomashow L.S."/>
            <person name="Cazorla F.M."/>
            <person name="Josic D."/>
            <person name="Filion M."/>
        </authorList>
    </citation>
    <scope>NUCLEOTIDE SEQUENCE [LARGE SCALE GENOMIC DNA]</scope>
    <source>
        <strain evidence="1 2">ChPhzS24</strain>
    </source>
</reference>
<evidence type="ECO:0000313" key="2">
    <source>
        <dbReference type="Proteomes" id="UP000280455"/>
    </source>
</evidence>
<proteinExistence type="predicted"/>
<protein>
    <submittedName>
        <fullName evidence="1">Uncharacterized protein</fullName>
    </submittedName>
</protein>
<evidence type="ECO:0000313" key="1">
    <source>
        <dbReference type="EMBL" id="AZE30319.1"/>
    </source>
</evidence>
<dbReference type="RefSeq" id="WP_124301737.1">
    <property type="nucleotide sequence ID" value="NZ_CP027750.1"/>
</dbReference>
<dbReference type="Proteomes" id="UP000280455">
    <property type="component" value="Chromosome"/>
</dbReference>